<comment type="caution">
    <text evidence="13">The sequence shown here is derived from an EMBL/GenBank/DDBJ whole genome shotgun (WGS) entry which is preliminary data.</text>
</comment>
<dbReference type="GO" id="GO:0012505">
    <property type="term" value="C:endomembrane system"/>
    <property type="evidence" value="ECO:0007669"/>
    <property type="project" value="UniProtKB-SubCell"/>
</dbReference>
<evidence type="ECO:0000256" key="2">
    <source>
        <dbReference type="ARBA" id="ARBA00004454"/>
    </source>
</evidence>
<dbReference type="InterPro" id="IPR030659">
    <property type="entry name" value="SecY_CS"/>
</dbReference>
<evidence type="ECO:0000256" key="6">
    <source>
        <dbReference type="ARBA" id="ARBA00022927"/>
    </source>
</evidence>
<evidence type="ECO:0000259" key="12">
    <source>
        <dbReference type="Pfam" id="PF10559"/>
    </source>
</evidence>
<keyword evidence="4" id="KW-0813">Transport</keyword>
<evidence type="ECO:0000256" key="4">
    <source>
        <dbReference type="ARBA" id="ARBA00022448"/>
    </source>
</evidence>
<dbReference type="GO" id="GO:0015031">
    <property type="term" value="P:protein transport"/>
    <property type="evidence" value="ECO:0007669"/>
    <property type="project" value="UniProtKB-KW"/>
</dbReference>
<dbReference type="SUPFAM" id="SSF103491">
    <property type="entry name" value="Preprotein translocase SecY subunit"/>
    <property type="match status" value="1"/>
</dbReference>
<evidence type="ECO:0000256" key="3">
    <source>
        <dbReference type="ARBA" id="ARBA00005751"/>
    </source>
</evidence>
<dbReference type="Pfam" id="PF10559">
    <property type="entry name" value="Plug_translocon"/>
    <property type="match status" value="1"/>
</dbReference>
<dbReference type="GO" id="GO:0009535">
    <property type="term" value="C:chloroplast thylakoid membrane"/>
    <property type="evidence" value="ECO:0007669"/>
    <property type="project" value="UniProtKB-SubCell"/>
</dbReference>
<evidence type="ECO:0000256" key="7">
    <source>
        <dbReference type="ARBA" id="ARBA00022989"/>
    </source>
</evidence>
<feature type="transmembrane region" description="Helical" evidence="11">
    <location>
        <begin position="468"/>
        <end position="485"/>
    </location>
</feature>
<evidence type="ECO:0000256" key="1">
    <source>
        <dbReference type="ARBA" id="ARBA00004127"/>
    </source>
</evidence>
<feature type="transmembrane region" description="Helical" evidence="11">
    <location>
        <begin position="148"/>
        <end position="167"/>
    </location>
</feature>
<dbReference type="EMBL" id="CM027683">
    <property type="protein sequence ID" value="KAG0533378.1"/>
    <property type="molecule type" value="Genomic_DNA"/>
</dbReference>
<feature type="transmembrane region" description="Helical" evidence="11">
    <location>
        <begin position="80"/>
        <end position="103"/>
    </location>
</feature>
<gene>
    <name evidence="13" type="ORF">BDA96_04G188300</name>
</gene>
<comment type="similarity">
    <text evidence="3 10">Belongs to the SecY/SEC61-alpha family.</text>
</comment>
<evidence type="ECO:0000256" key="11">
    <source>
        <dbReference type="SAM" id="Phobius"/>
    </source>
</evidence>
<dbReference type="AlphaFoldDB" id="A0A921R3L7"/>
<feature type="transmembrane region" description="Helical" evidence="11">
    <location>
        <begin position="123"/>
        <end position="142"/>
    </location>
</feature>
<proteinExistence type="inferred from homology"/>
<comment type="subcellular location">
    <subcellularLocation>
        <location evidence="1">Endomembrane system</location>
        <topology evidence="1">Multi-pass membrane protein</topology>
    </subcellularLocation>
    <subcellularLocation>
        <location evidence="2">Plastid</location>
        <location evidence="2">Chloroplast thylakoid membrane</location>
        <topology evidence="2">Multi-pass membrane protein</topology>
    </subcellularLocation>
</comment>
<dbReference type="PANTHER" id="PTHR10906">
    <property type="entry name" value="SECY/SEC61-ALPHA FAMILY MEMBER"/>
    <property type="match status" value="1"/>
</dbReference>
<evidence type="ECO:0000256" key="10">
    <source>
        <dbReference type="RuleBase" id="RU004349"/>
    </source>
</evidence>
<dbReference type="InterPro" id="IPR023201">
    <property type="entry name" value="SecY_dom_sf"/>
</dbReference>
<dbReference type="Proteomes" id="UP000807115">
    <property type="component" value="Chromosome 4"/>
</dbReference>
<keyword evidence="8" id="KW-0811">Translocation</keyword>
<accession>A0A921R3L7</accession>
<feature type="transmembrane region" description="Helical" evidence="11">
    <location>
        <begin position="357"/>
        <end position="376"/>
    </location>
</feature>
<dbReference type="InterPro" id="IPR002208">
    <property type="entry name" value="SecY/SEC61-alpha"/>
</dbReference>
<evidence type="ECO:0000256" key="9">
    <source>
        <dbReference type="ARBA" id="ARBA00023136"/>
    </source>
</evidence>
<dbReference type="Pfam" id="PF00344">
    <property type="entry name" value="SecY"/>
    <property type="match status" value="1"/>
</dbReference>
<feature type="transmembrane region" description="Helical" evidence="11">
    <location>
        <begin position="388"/>
        <end position="409"/>
    </location>
</feature>
<feature type="transmembrane region" description="Helical" evidence="11">
    <location>
        <begin position="317"/>
        <end position="337"/>
    </location>
</feature>
<keyword evidence="9 11" id="KW-0472">Membrane</keyword>
<feature type="transmembrane region" description="Helical" evidence="11">
    <location>
        <begin position="36"/>
        <end position="60"/>
    </location>
</feature>
<dbReference type="PIRSF" id="PIRSF004557">
    <property type="entry name" value="SecY"/>
    <property type="match status" value="1"/>
</dbReference>
<feature type="transmembrane region" description="Helical" evidence="11">
    <location>
        <begin position="444"/>
        <end position="462"/>
    </location>
</feature>
<evidence type="ECO:0000256" key="8">
    <source>
        <dbReference type="ARBA" id="ARBA00023010"/>
    </source>
</evidence>
<evidence type="ECO:0000313" key="13">
    <source>
        <dbReference type="EMBL" id="KAG0533378.1"/>
    </source>
</evidence>
<organism evidence="13 14">
    <name type="scientific">Sorghum bicolor</name>
    <name type="common">Sorghum</name>
    <name type="synonym">Sorghum vulgare</name>
    <dbReference type="NCBI Taxonomy" id="4558"/>
    <lineage>
        <taxon>Eukaryota</taxon>
        <taxon>Viridiplantae</taxon>
        <taxon>Streptophyta</taxon>
        <taxon>Embryophyta</taxon>
        <taxon>Tracheophyta</taxon>
        <taxon>Spermatophyta</taxon>
        <taxon>Magnoliopsida</taxon>
        <taxon>Liliopsida</taxon>
        <taxon>Poales</taxon>
        <taxon>Poaceae</taxon>
        <taxon>PACMAD clade</taxon>
        <taxon>Panicoideae</taxon>
        <taxon>Andropogonodae</taxon>
        <taxon>Andropogoneae</taxon>
        <taxon>Sorghinae</taxon>
        <taxon>Sorghum</taxon>
    </lineage>
</organism>
<dbReference type="Gene3D" id="1.10.3370.10">
    <property type="entry name" value="SecY subunit domain"/>
    <property type="match status" value="1"/>
</dbReference>
<evidence type="ECO:0000313" key="14">
    <source>
        <dbReference type="Proteomes" id="UP000807115"/>
    </source>
</evidence>
<sequence length="492" mass="52917">MAARGSFVLDMVRPLAALMPAVRRADRAVPFHRRMLYTGLSVSVFMVCSHLPLYGVRYAASGADPLYWLRSILASNRGTLMEFGVGPVVTAGTVMQLLTASKLIRVDKSVRRDRDLVDGARKVLAVTIALGEAAAYVLLGMYGPVGALNGALIVLQLFSASVLVVFLDELLDKGYGLQGCSAVSLRKYSSSTRVRLMSGGYLPRFLPNPRSVSLLSATNTCGKVFWQAFSPVTVNTGRGPEFEGIVLAVIHQAVVRAGNTRALVATMLRRHLPNVTNLLATCLVLLTAIYLEGIRMLLPLQSRERRGRRVTFPIKLLYTSTTPIFLYSAMVSVLYMVSQLLHYSRFGGGVLGRLLGVWKEASYAAVPVGGLAYYVTPPSSVAADPLHALIYTVLLLASCALLSQFWVVTSGSSARDVARQLADQRLAMPGRRDGATYEQLKRHIPTAAAVGGLCVGALSIFADMTGAIGSGTGIMLAATVVYNLVNSIQKED</sequence>
<evidence type="ECO:0000256" key="5">
    <source>
        <dbReference type="ARBA" id="ARBA00022692"/>
    </source>
</evidence>
<reference evidence="13" key="2">
    <citation type="submission" date="2020-10" db="EMBL/GenBank/DDBJ databases">
        <authorList>
            <person name="Cooper E.A."/>
            <person name="Brenton Z.W."/>
            <person name="Flinn B.S."/>
            <person name="Jenkins J."/>
            <person name="Shu S."/>
            <person name="Flowers D."/>
            <person name="Luo F."/>
            <person name="Wang Y."/>
            <person name="Xia P."/>
            <person name="Barry K."/>
            <person name="Daum C."/>
            <person name="Lipzen A."/>
            <person name="Yoshinaga Y."/>
            <person name="Schmutz J."/>
            <person name="Saski C."/>
            <person name="Vermerris W."/>
            <person name="Kresovich S."/>
        </authorList>
    </citation>
    <scope>NUCLEOTIDE SEQUENCE</scope>
</reference>
<dbReference type="InterPro" id="IPR019561">
    <property type="entry name" value="Translocon_Sec61/SecY_plug_dom"/>
</dbReference>
<protein>
    <recommendedName>
        <fullName evidence="12">Translocon Sec61/SecY plug domain-containing protein</fullName>
    </recommendedName>
</protein>
<reference evidence="13" key="1">
    <citation type="journal article" date="2019" name="BMC Genomics">
        <title>A new reference genome for Sorghum bicolor reveals high levels of sequence similarity between sweet and grain genotypes: implications for the genetics of sugar metabolism.</title>
        <authorList>
            <person name="Cooper E.A."/>
            <person name="Brenton Z.W."/>
            <person name="Flinn B.S."/>
            <person name="Jenkins J."/>
            <person name="Shu S."/>
            <person name="Flowers D."/>
            <person name="Luo F."/>
            <person name="Wang Y."/>
            <person name="Xia P."/>
            <person name="Barry K."/>
            <person name="Daum C."/>
            <person name="Lipzen A."/>
            <person name="Yoshinaga Y."/>
            <person name="Schmutz J."/>
            <person name="Saski C."/>
            <person name="Vermerris W."/>
            <person name="Kresovich S."/>
        </authorList>
    </citation>
    <scope>NUCLEOTIDE SEQUENCE</scope>
</reference>
<keyword evidence="5 11" id="KW-0812">Transmembrane</keyword>
<dbReference type="PROSITE" id="PS00755">
    <property type="entry name" value="SECY_1"/>
    <property type="match status" value="1"/>
</dbReference>
<name>A0A921R3L7_SORBI</name>
<feature type="transmembrane region" description="Helical" evidence="11">
    <location>
        <begin position="277"/>
        <end position="297"/>
    </location>
</feature>
<keyword evidence="6" id="KW-0653">Protein transport</keyword>
<keyword evidence="7 11" id="KW-1133">Transmembrane helix</keyword>
<feature type="domain" description="Translocon Sec61/SecY plug" evidence="12">
    <location>
        <begin position="44"/>
        <end position="78"/>
    </location>
</feature>